<dbReference type="GO" id="GO:0006083">
    <property type="term" value="P:acetate metabolic process"/>
    <property type="evidence" value="ECO:0007669"/>
    <property type="project" value="TreeGrafter"/>
</dbReference>
<dbReference type="GO" id="GO:0008776">
    <property type="term" value="F:acetate kinase activity"/>
    <property type="evidence" value="ECO:0007669"/>
    <property type="project" value="UniProtKB-UniRule"/>
</dbReference>
<dbReference type="PANTHER" id="PTHR21060:SF15">
    <property type="entry name" value="ACETATE KINASE-RELATED"/>
    <property type="match status" value="1"/>
</dbReference>
<evidence type="ECO:0000313" key="8">
    <source>
        <dbReference type="EMBL" id="QMS84764.1"/>
    </source>
</evidence>
<evidence type="ECO:0000256" key="5">
    <source>
        <dbReference type="ARBA" id="ARBA00022840"/>
    </source>
</evidence>
<evidence type="ECO:0000256" key="2">
    <source>
        <dbReference type="ARBA" id="ARBA00022679"/>
    </source>
</evidence>
<comment type="subunit">
    <text evidence="6">Homodimer.</text>
</comment>
<keyword evidence="6" id="KW-0479">Metal-binding</keyword>
<proteinExistence type="inferred from homology"/>
<comment type="function">
    <text evidence="6">Catalyzes the formation of acetyl phosphate from acetate and ATP. Can also catalyze the reverse reaction.</text>
</comment>
<organism evidence="8 9">
    <name type="scientific">Candidatus Xianfuyuplasma coldseepsis</name>
    <dbReference type="NCBI Taxonomy" id="2782163"/>
    <lineage>
        <taxon>Bacteria</taxon>
        <taxon>Bacillati</taxon>
        <taxon>Mycoplasmatota</taxon>
        <taxon>Mollicutes</taxon>
        <taxon>Candidatus Izemoplasmatales</taxon>
        <taxon>Candidatus Izemoplasmataceae</taxon>
        <taxon>Candidatus Xianfuyuplasma</taxon>
    </lineage>
</organism>
<dbReference type="Pfam" id="PF00871">
    <property type="entry name" value="Acetate_kinase"/>
    <property type="match status" value="1"/>
</dbReference>
<dbReference type="PIRSF" id="PIRSF000722">
    <property type="entry name" value="Acetate_prop_kin"/>
    <property type="match status" value="1"/>
</dbReference>
<dbReference type="SUPFAM" id="SSF53067">
    <property type="entry name" value="Actin-like ATPase domain"/>
    <property type="match status" value="2"/>
</dbReference>
<dbReference type="GO" id="GO:0005524">
    <property type="term" value="F:ATP binding"/>
    <property type="evidence" value="ECO:0007669"/>
    <property type="project" value="UniProtKB-KW"/>
</dbReference>
<sequence length="394" mass="43035">MKIMAVNAGSSSLKFQLLDMPKETKLVSGVVERIGLQDSIFSMKFNGETHKEIKNIKNHSQAVQMLLSKLVSLHIVSSLDEIQGVGHRVVHGGEMFHDSVIIDDEVIASIESVNDLAPLHNPANITGIKAFKEALPNVPAIAVFDTAFHQTMEPVAYMYSVPYEWYTKYGVRKYGFHGTSHKYVSLRAAAMLDKPLNQTKVIVCHIGNGASLCAVKYGKSMDTSMGFTPLAGIAMGTRSGDIDPAIVQFISEKENKSLDEVISELNKKSGYLGLSGLSSDSRDLWEAVERGDKKSILAVEKQAKMIADYIGAYYLMLGGCDAICFTAGIGENASETRKLVVDRLGALGVELDYEQNLTRGKETVISKPSSNIKLLLIPTNEEVMIARDTLELIG</sequence>
<keyword evidence="6" id="KW-0460">Magnesium</keyword>
<accession>A0A7L7KS35</accession>
<dbReference type="EMBL" id="CP048914">
    <property type="protein sequence ID" value="QMS84764.1"/>
    <property type="molecule type" value="Genomic_DNA"/>
</dbReference>
<comment type="catalytic activity">
    <reaction evidence="6">
        <text>acetate + ATP = acetyl phosphate + ADP</text>
        <dbReference type="Rhea" id="RHEA:11352"/>
        <dbReference type="ChEBI" id="CHEBI:22191"/>
        <dbReference type="ChEBI" id="CHEBI:30089"/>
        <dbReference type="ChEBI" id="CHEBI:30616"/>
        <dbReference type="ChEBI" id="CHEBI:456216"/>
        <dbReference type="EC" id="2.7.2.1"/>
    </reaction>
</comment>
<evidence type="ECO:0000313" key="9">
    <source>
        <dbReference type="Proteomes" id="UP000514720"/>
    </source>
</evidence>
<gene>
    <name evidence="6" type="primary">ackA</name>
    <name evidence="8" type="ORF">G4Z02_03005</name>
</gene>
<dbReference type="RefSeq" id="WP_258878385.1">
    <property type="nucleotide sequence ID" value="NZ_CP048914.1"/>
</dbReference>
<evidence type="ECO:0000256" key="7">
    <source>
        <dbReference type="RuleBase" id="RU003835"/>
    </source>
</evidence>
<feature type="active site" description="Proton donor/acceptor" evidence="6">
    <location>
        <position position="145"/>
    </location>
</feature>
<keyword evidence="3 6" id="KW-0547">Nucleotide-binding</keyword>
<dbReference type="PROSITE" id="PS01075">
    <property type="entry name" value="ACETATE_KINASE_1"/>
    <property type="match status" value="1"/>
</dbReference>
<feature type="binding site" evidence="6">
    <location>
        <position position="88"/>
    </location>
    <ligand>
        <name>substrate</name>
    </ligand>
</feature>
<dbReference type="InterPro" id="IPR004372">
    <property type="entry name" value="Ac/propionate_kinase"/>
</dbReference>
<keyword evidence="6" id="KW-0963">Cytoplasm</keyword>
<feature type="binding site" evidence="6">
    <location>
        <begin position="328"/>
        <end position="332"/>
    </location>
    <ligand>
        <name>ATP</name>
        <dbReference type="ChEBI" id="CHEBI:30616"/>
    </ligand>
</feature>
<dbReference type="KEGG" id="xcl:G4Z02_03005"/>
<name>A0A7L7KS35_9MOLU</name>
<dbReference type="Gene3D" id="3.30.420.40">
    <property type="match status" value="2"/>
</dbReference>
<keyword evidence="2 6" id="KW-0808">Transferase</keyword>
<feature type="binding site" evidence="6">
    <location>
        <position position="14"/>
    </location>
    <ligand>
        <name>ATP</name>
        <dbReference type="ChEBI" id="CHEBI:30616"/>
    </ligand>
</feature>
<feature type="binding site" evidence="6">
    <location>
        <position position="7"/>
    </location>
    <ligand>
        <name>Mg(2+)</name>
        <dbReference type="ChEBI" id="CHEBI:18420"/>
    </ligand>
</feature>
<keyword evidence="4 6" id="KW-0418">Kinase</keyword>
<dbReference type="EC" id="2.7.2.1" evidence="6"/>
<dbReference type="PRINTS" id="PR00471">
    <property type="entry name" value="ACETATEKNASE"/>
</dbReference>
<dbReference type="HAMAP" id="MF_00020">
    <property type="entry name" value="Acetate_kinase"/>
    <property type="match status" value="1"/>
</dbReference>
<dbReference type="GO" id="GO:0005737">
    <property type="term" value="C:cytoplasm"/>
    <property type="evidence" value="ECO:0007669"/>
    <property type="project" value="UniProtKB-SubCell"/>
</dbReference>
<dbReference type="InterPro" id="IPR000890">
    <property type="entry name" value="Aliphatic_acid_kin_short-chain"/>
</dbReference>
<evidence type="ECO:0000256" key="4">
    <source>
        <dbReference type="ARBA" id="ARBA00022777"/>
    </source>
</evidence>
<comment type="similarity">
    <text evidence="1 6 7">Belongs to the acetokinase family.</text>
</comment>
<feature type="binding site" evidence="6">
    <location>
        <position position="381"/>
    </location>
    <ligand>
        <name>Mg(2+)</name>
        <dbReference type="ChEBI" id="CHEBI:18420"/>
    </ligand>
</feature>
<dbReference type="NCBIfam" id="TIGR00016">
    <property type="entry name" value="ackA"/>
    <property type="match status" value="1"/>
</dbReference>
<dbReference type="CDD" id="cd24010">
    <property type="entry name" value="ASKHA_NBD_AcK_PK"/>
    <property type="match status" value="1"/>
</dbReference>
<keyword evidence="5 6" id="KW-0067">ATP-binding</keyword>
<evidence type="ECO:0000256" key="6">
    <source>
        <dbReference type="HAMAP-Rule" id="MF_00020"/>
    </source>
</evidence>
<dbReference type="UniPathway" id="UPA00340">
    <property type="reaction ID" value="UER00458"/>
</dbReference>
<comment type="pathway">
    <text evidence="6">Metabolic intermediate biosynthesis; acetyl-CoA biosynthesis; acetyl-CoA from acetate: step 1/2.</text>
</comment>
<dbReference type="Proteomes" id="UP000514720">
    <property type="component" value="Chromosome"/>
</dbReference>
<feature type="binding site" evidence="6">
    <location>
        <begin position="205"/>
        <end position="209"/>
    </location>
    <ligand>
        <name>ATP</name>
        <dbReference type="ChEBI" id="CHEBI:30616"/>
    </ligand>
</feature>
<dbReference type="PROSITE" id="PS01076">
    <property type="entry name" value="ACETATE_KINASE_2"/>
    <property type="match status" value="1"/>
</dbReference>
<reference evidence="8 9" key="1">
    <citation type="submission" date="2020-02" db="EMBL/GenBank/DDBJ databases">
        <authorList>
            <person name="Zheng R.K."/>
            <person name="Sun C.M."/>
        </authorList>
    </citation>
    <scope>NUCLEOTIDE SEQUENCE [LARGE SCALE GENOMIC DNA]</scope>
    <source>
        <strain evidence="9">zrk13</strain>
    </source>
</reference>
<dbReference type="InterPro" id="IPR023865">
    <property type="entry name" value="Aliphatic_acid_kinase_CS"/>
</dbReference>
<comment type="subcellular location">
    <subcellularLocation>
        <location evidence="6">Cytoplasm</location>
    </subcellularLocation>
</comment>
<dbReference type="GO" id="GO:0006085">
    <property type="term" value="P:acetyl-CoA biosynthetic process"/>
    <property type="evidence" value="ECO:0007669"/>
    <property type="project" value="UniProtKB-UniRule"/>
</dbReference>
<evidence type="ECO:0000256" key="1">
    <source>
        <dbReference type="ARBA" id="ARBA00008748"/>
    </source>
</evidence>
<dbReference type="GO" id="GO:0000287">
    <property type="term" value="F:magnesium ion binding"/>
    <property type="evidence" value="ECO:0007669"/>
    <property type="project" value="UniProtKB-UniRule"/>
</dbReference>
<protein>
    <recommendedName>
        <fullName evidence="6">Acetate kinase</fullName>
        <ecNumber evidence="6">2.7.2.1</ecNumber>
    </recommendedName>
    <alternativeName>
        <fullName evidence="6">Acetokinase</fullName>
    </alternativeName>
</protein>
<dbReference type="AlphaFoldDB" id="A0A7L7KS35"/>
<keyword evidence="9" id="KW-1185">Reference proteome</keyword>
<dbReference type="PANTHER" id="PTHR21060">
    <property type="entry name" value="ACETATE KINASE"/>
    <property type="match status" value="1"/>
</dbReference>
<comment type="cofactor">
    <cofactor evidence="6">
        <name>Mg(2+)</name>
        <dbReference type="ChEBI" id="CHEBI:18420"/>
    </cofactor>
    <cofactor evidence="6">
        <name>Mn(2+)</name>
        <dbReference type="ChEBI" id="CHEBI:29035"/>
    </cofactor>
    <text evidence="6">Mg(2+). Can also accept Mn(2+).</text>
</comment>
<feature type="site" description="Transition state stabilizer" evidence="6">
    <location>
        <position position="238"/>
    </location>
</feature>
<feature type="site" description="Transition state stabilizer" evidence="6">
    <location>
        <position position="177"/>
    </location>
</feature>
<feature type="binding site" evidence="6">
    <location>
        <begin position="280"/>
        <end position="282"/>
    </location>
    <ligand>
        <name>ATP</name>
        <dbReference type="ChEBI" id="CHEBI:30616"/>
    </ligand>
</feature>
<evidence type="ECO:0000256" key="3">
    <source>
        <dbReference type="ARBA" id="ARBA00022741"/>
    </source>
</evidence>
<dbReference type="InterPro" id="IPR043129">
    <property type="entry name" value="ATPase_NBD"/>
</dbReference>